<dbReference type="EMBL" id="KB456261">
    <property type="protein sequence ID" value="EMF15891.1"/>
    <property type="molecule type" value="Genomic_DNA"/>
</dbReference>
<dbReference type="HOGENOM" id="CLU_012888_0_0_1"/>
<sequence>MAISFIPVDDDSTSGGITLEEDNLVKMEAGRYRFRAKFDYPQLEQLDGSQVLNENAQSLLLEQEGGEDAEKVKSLTFLSYSNKLLAGAWRFLTYFGRDSMIATLLLAPVLSEGQGGAIEAVIGSVLERLNQTSGVVCHEETIGDYATFLSIQQTGMASTAPGCNYVMVDTDYYLMPLLERYFLQSTVGQQRTSDFLNTVSTLDFGNAGLTYGELALINAKTIMTNTASFASDGGQIKENLIHLRDDVPVGEWRDSNTGIGSGRIPYDINTALVPAALRSISALSAAGWFPDYPEWADLAAQYAQVWEDDTLALFEVVIPFAEAKNLVEDYTNAAGMGFASRSDLIQGDIVFHGLALDGGNDQSIVRVMNTDDCFRLFLLNTTNQAQLTAFVNQTATNIRSPFPVGLLTPVSLVVANPAYGGDPVYAANFTNSAYHGTVVWSWQLSMMAAGLQRQLERCITSDGAIVPDFCSDEVVYNNVRGANNDLWDNLEANSEHLSSEVWSWTISPEGEFVFAPLGALAQTESDIRQLWSLTFLAVRRDDRFR</sequence>
<evidence type="ECO:0000313" key="1">
    <source>
        <dbReference type="EMBL" id="EMF15891.1"/>
    </source>
</evidence>
<name>M3C6N0_SPHMS</name>
<evidence type="ECO:0008006" key="3">
    <source>
        <dbReference type="Google" id="ProtNLM"/>
    </source>
</evidence>
<evidence type="ECO:0000313" key="2">
    <source>
        <dbReference type="Proteomes" id="UP000016931"/>
    </source>
</evidence>
<accession>M3C6N0</accession>
<organism evidence="1 2">
    <name type="scientific">Sphaerulina musiva (strain SO2202)</name>
    <name type="common">Poplar stem canker fungus</name>
    <name type="synonym">Septoria musiva</name>
    <dbReference type="NCBI Taxonomy" id="692275"/>
    <lineage>
        <taxon>Eukaryota</taxon>
        <taxon>Fungi</taxon>
        <taxon>Dikarya</taxon>
        <taxon>Ascomycota</taxon>
        <taxon>Pezizomycotina</taxon>
        <taxon>Dothideomycetes</taxon>
        <taxon>Dothideomycetidae</taxon>
        <taxon>Mycosphaerellales</taxon>
        <taxon>Mycosphaerellaceae</taxon>
        <taxon>Sphaerulina</taxon>
    </lineage>
</organism>
<gene>
    <name evidence="1" type="ORF">SEPMUDRAFT_147641</name>
</gene>
<dbReference type="GeneID" id="27901570"/>
<reference evidence="1 2" key="1">
    <citation type="journal article" date="2012" name="PLoS Pathog.">
        <title>Diverse lifestyles and strategies of plant pathogenesis encoded in the genomes of eighteen Dothideomycetes fungi.</title>
        <authorList>
            <person name="Ohm R.A."/>
            <person name="Feau N."/>
            <person name="Henrissat B."/>
            <person name="Schoch C.L."/>
            <person name="Horwitz B.A."/>
            <person name="Barry K.W."/>
            <person name="Condon B.J."/>
            <person name="Copeland A.C."/>
            <person name="Dhillon B."/>
            <person name="Glaser F."/>
            <person name="Hesse C.N."/>
            <person name="Kosti I."/>
            <person name="LaButti K."/>
            <person name="Lindquist E.A."/>
            <person name="Lucas S."/>
            <person name="Salamov A.A."/>
            <person name="Bradshaw R.E."/>
            <person name="Ciuffetti L."/>
            <person name="Hamelin R.C."/>
            <person name="Kema G.H.J."/>
            <person name="Lawrence C."/>
            <person name="Scott J.A."/>
            <person name="Spatafora J.W."/>
            <person name="Turgeon B.G."/>
            <person name="de Wit P.J.G.M."/>
            <person name="Zhong S."/>
            <person name="Goodwin S.B."/>
            <person name="Grigoriev I.V."/>
        </authorList>
    </citation>
    <scope>NUCLEOTIDE SEQUENCE [LARGE SCALE GENOMIC DNA]</scope>
    <source>
        <strain evidence="1 2">SO2202</strain>
    </source>
</reference>
<dbReference type="AlphaFoldDB" id="M3C6N0"/>
<proteinExistence type="predicted"/>
<dbReference type="eggNOG" id="ENOG502QV7E">
    <property type="taxonomic scope" value="Eukaryota"/>
</dbReference>
<dbReference type="Proteomes" id="UP000016931">
    <property type="component" value="Unassembled WGS sequence"/>
</dbReference>
<dbReference type="RefSeq" id="XP_016764012.1">
    <property type="nucleotide sequence ID" value="XM_016904433.1"/>
</dbReference>
<protein>
    <recommendedName>
        <fullName evidence="3">Glycogen debranching enzyme</fullName>
    </recommendedName>
</protein>
<dbReference type="OrthoDB" id="3639589at2759"/>
<dbReference type="OMA" id="ERIRITH"/>
<keyword evidence="2" id="KW-1185">Reference proteome</keyword>